<keyword evidence="2 5" id="KW-0812">Transmembrane</keyword>
<organism evidence="6">
    <name type="scientific">Bionectria ochroleuca</name>
    <name type="common">Gliocladium roseum</name>
    <dbReference type="NCBI Taxonomy" id="29856"/>
    <lineage>
        <taxon>Eukaryota</taxon>
        <taxon>Fungi</taxon>
        <taxon>Dikarya</taxon>
        <taxon>Ascomycota</taxon>
        <taxon>Pezizomycotina</taxon>
        <taxon>Sordariomycetes</taxon>
        <taxon>Hypocreomycetidae</taxon>
        <taxon>Hypocreales</taxon>
        <taxon>Bionectriaceae</taxon>
        <taxon>Clonostachys</taxon>
    </lineage>
</organism>
<evidence type="ECO:0000313" key="6">
    <source>
        <dbReference type="EMBL" id="CEO58010.1"/>
    </source>
</evidence>
<keyword evidence="3 5" id="KW-1133">Transmembrane helix</keyword>
<evidence type="ECO:0000256" key="1">
    <source>
        <dbReference type="ARBA" id="ARBA00004141"/>
    </source>
</evidence>
<name>A0A0B7KSL5_BIOOC</name>
<proteinExistence type="predicted"/>
<feature type="transmembrane region" description="Helical" evidence="5">
    <location>
        <begin position="126"/>
        <end position="148"/>
    </location>
</feature>
<feature type="transmembrane region" description="Helical" evidence="5">
    <location>
        <begin position="83"/>
        <end position="105"/>
    </location>
</feature>
<evidence type="ECO:0000256" key="3">
    <source>
        <dbReference type="ARBA" id="ARBA00022989"/>
    </source>
</evidence>
<keyword evidence="4 5" id="KW-0472">Membrane</keyword>
<dbReference type="PANTHER" id="PTHR31465">
    <property type="entry name" value="PROTEIN RTA1-RELATED"/>
    <property type="match status" value="1"/>
</dbReference>
<dbReference type="AlphaFoldDB" id="A0A0B7KSL5"/>
<feature type="transmembrane region" description="Helical" evidence="5">
    <location>
        <begin position="160"/>
        <end position="183"/>
    </location>
</feature>
<feature type="transmembrane region" description="Helical" evidence="5">
    <location>
        <begin position="50"/>
        <end position="71"/>
    </location>
</feature>
<comment type="subcellular location">
    <subcellularLocation>
        <location evidence="1">Membrane</location>
        <topology evidence="1">Multi-pass membrane protein</topology>
    </subcellularLocation>
</comment>
<gene>
    <name evidence="6" type="ORF">BN869_000014068_1</name>
</gene>
<sequence>MLLSRTELLPYKNGEYLWKYVPSVPLAAIFAALFLVVSLAHTWKMIRHRLWFCLPFTLGGYLEALGCAARIVSRYNSDKLIPFVIQSISLLIPPSLFAASIYMTLGRIMRGLGPRGTACSIIRVKWLTTIFVVGDVLAFNIQGAGAPMLAKESTATMGKILVIVGLVVQIAFFGLFVIAAIIFDMRYRRGVVSGFALVQEGQNQMNVSPFNWQKLMTMLYATSALILVRSIFRIIEYVMGYDGYLLTNEWPLYVFDLALMVVTMVLFYVWYPSMIKPLPESTESRSMELLPQHAKARGCGSRAYS</sequence>
<dbReference type="GO" id="GO:0016020">
    <property type="term" value="C:membrane"/>
    <property type="evidence" value="ECO:0007669"/>
    <property type="project" value="UniProtKB-SubCell"/>
</dbReference>
<evidence type="ECO:0000256" key="4">
    <source>
        <dbReference type="ARBA" id="ARBA00023136"/>
    </source>
</evidence>
<feature type="transmembrane region" description="Helical" evidence="5">
    <location>
        <begin position="20"/>
        <end position="43"/>
    </location>
</feature>
<evidence type="ECO:0008006" key="7">
    <source>
        <dbReference type="Google" id="ProtNLM"/>
    </source>
</evidence>
<dbReference type="Pfam" id="PF04479">
    <property type="entry name" value="RTA1"/>
    <property type="match status" value="1"/>
</dbReference>
<dbReference type="PANTHER" id="PTHR31465:SF27">
    <property type="entry name" value="DOMAIN PROTEIN, PUTATIVE (AFU_ORTHOLOGUE AFUA_3G01030)-RELATED"/>
    <property type="match status" value="1"/>
</dbReference>
<evidence type="ECO:0000256" key="5">
    <source>
        <dbReference type="SAM" id="Phobius"/>
    </source>
</evidence>
<feature type="transmembrane region" description="Helical" evidence="5">
    <location>
        <begin position="215"/>
        <end position="232"/>
    </location>
</feature>
<dbReference type="EMBL" id="CDPU01000230">
    <property type="protein sequence ID" value="CEO58010.1"/>
    <property type="molecule type" value="Genomic_DNA"/>
</dbReference>
<feature type="transmembrane region" description="Helical" evidence="5">
    <location>
        <begin position="252"/>
        <end position="271"/>
    </location>
</feature>
<protein>
    <recommendedName>
        <fullName evidence="7">RTA1 like protein</fullName>
    </recommendedName>
</protein>
<evidence type="ECO:0000256" key="2">
    <source>
        <dbReference type="ARBA" id="ARBA00022692"/>
    </source>
</evidence>
<accession>A0A0B7KSL5</accession>
<dbReference type="InterPro" id="IPR007568">
    <property type="entry name" value="RTA1"/>
</dbReference>
<reference evidence="6" key="1">
    <citation type="submission" date="2015-01" db="EMBL/GenBank/DDBJ databases">
        <authorList>
            <person name="Durling Mikael"/>
        </authorList>
    </citation>
    <scope>NUCLEOTIDE SEQUENCE</scope>
</reference>